<feature type="domain" description="KTSC" evidence="1">
    <location>
        <begin position="8"/>
        <end position="64"/>
    </location>
</feature>
<dbReference type="EMBL" id="BARW01023798">
    <property type="protein sequence ID" value="GAI99826.1"/>
    <property type="molecule type" value="Genomic_DNA"/>
</dbReference>
<sequence>MDRIQVVSSNISSIGYDAGSLTLEVEFNSGSIYQYLNVPESEYEGLMNASSKGRYINRNIKSHYKDVKIV</sequence>
<organism evidence="2">
    <name type="scientific">marine sediment metagenome</name>
    <dbReference type="NCBI Taxonomy" id="412755"/>
    <lineage>
        <taxon>unclassified sequences</taxon>
        <taxon>metagenomes</taxon>
        <taxon>ecological metagenomes</taxon>
    </lineage>
</organism>
<proteinExistence type="predicted"/>
<name>X1U879_9ZZZZ</name>
<dbReference type="AlphaFoldDB" id="X1U879"/>
<comment type="caution">
    <text evidence="2">The sequence shown here is derived from an EMBL/GenBank/DDBJ whole genome shotgun (WGS) entry which is preliminary data.</text>
</comment>
<evidence type="ECO:0000313" key="2">
    <source>
        <dbReference type="EMBL" id="GAI99826.1"/>
    </source>
</evidence>
<accession>X1U879</accession>
<dbReference type="Pfam" id="PF13619">
    <property type="entry name" value="KTSC"/>
    <property type="match status" value="1"/>
</dbReference>
<evidence type="ECO:0000259" key="1">
    <source>
        <dbReference type="Pfam" id="PF13619"/>
    </source>
</evidence>
<dbReference type="InterPro" id="IPR025309">
    <property type="entry name" value="KTSC_dom"/>
</dbReference>
<gene>
    <name evidence="2" type="ORF">S12H4_39382</name>
</gene>
<protein>
    <recommendedName>
        <fullName evidence="1">KTSC domain-containing protein</fullName>
    </recommendedName>
</protein>
<reference evidence="2" key="1">
    <citation type="journal article" date="2014" name="Front. Microbiol.">
        <title>High frequency of phylogenetically diverse reductive dehalogenase-homologous genes in deep subseafloor sedimentary metagenomes.</title>
        <authorList>
            <person name="Kawai M."/>
            <person name="Futagami T."/>
            <person name="Toyoda A."/>
            <person name="Takaki Y."/>
            <person name="Nishi S."/>
            <person name="Hori S."/>
            <person name="Arai W."/>
            <person name="Tsubouchi T."/>
            <person name="Morono Y."/>
            <person name="Uchiyama I."/>
            <person name="Ito T."/>
            <person name="Fujiyama A."/>
            <person name="Inagaki F."/>
            <person name="Takami H."/>
        </authorList>
    </citation>
    <scope>NUCLEOTIDE SEQUENCE</scope>
    <source>
        <strain evidence="2">Expedition CK06-06</strain>
    </source>
</reference>